<evidence type="ECO:0000313" key="1">
    <source>
        <dbReference type="EMBL" id="KAL2719988.1"/>
    </source>
</evidence>
<dbReference type="EMBL" id="JAYRBN010000117">
    <property type="protein sequence ID" value="KAL2719988.1"/>
    <property type="molecule type" value="Genomic_DNA"/>
</dbReference>
<dbReference type="Proteomes" id="UP001607303">
    <property type="component" value="Unassembled WGS sequence"/>
</dbReference>
<gene>
    <name evidence="1" type="ORF">V1477_021135</name>
</gene>
<organism evidence="1 2">
    <name type="scientific">Vespula maculifrons</name>
    <name type="common">Eastern yellow jacket</name>
    <name type="synonym">Wasp</name>
    <dbReference type="NCBI Taxonomy" id="7453"/>
    <lineage>
        <taxon>Eukaryota</taxon>
        <taxon>Metazoa</taxon>
        <taxon>Ecdysozoa</taxon>
        <taxon>Arthropoda</taxon>
        <taxon>Hexapoda</taxon>
        <taxon>Insecta</taxon>
        <taxon>Pterygota</taxon>
        <taxon>Neoptera</taxon>
        <taxon>Endopterygota</taxon>
        <taxon>Hymenoptera</taxon>
        <taxon>Apocrita</taxon>
        <taxon>Aculeata</taxon>
        <taxon>Vespoidea</taxon>
        <taxon>Vespidae</taxon>
        <taxon>Vespinae</taxon>
        <taxon>Vespula</taxon>
    </lineage>
</organism>
<accession>A0ABD2AH95</accession>
<proteinExistence type="predicted"/>
<reference evidence="1 2" key="1">
    <citation type="journal article" date="2024" name="Ann. Entomol. Soc. Am.">
        <title>Genomic analyses of the southern and eastern yellowjacket wasps (Hymenoptera: Vespidae) reveal evolutionary signatures of social life.</title>
        <authorList>
            <person name="Catto M.A."/>
            <person name="Caine P.B."/>
            <person name="Orr S.E."/>
            <person name="Hunt B.G."/>
            <person name="Goodisman M.A.D."/>
        </authorList>
    </citation>
    <scope>NUCLEOTIDE SEQUENCE [LARGE SCALE GENOMIC DNA]</scope>
    <source>
        <strain evidence="1">232</strain>
        <tissue evidence="1">Head and thorax</tissue>
    </source>
</reference>
<evidence type="ECO:0000313" key="2">
    <source>
        <dbReference type="Proteomes" id="UP001607303"/>
    </source>
</evidence>
<protein>
    <submittedName>
        <fullName evidence="1">Uncharacterized protein</fullName>
    </submittedName>
</protein>
<comment type="caution">
    <text evidence="1">The sequence shown here is derived from an EMBL/GenBank/DDBJ whole genome shotgun (WGS) entry which is preliminary data.</text>
</comment>
<keyword evidence="2" id="KW-1185">Reference proteome</keyword>
<dbReference type="AlphaFoldDB" id="A0ABD2AH95"/>
<sequence length="69" mass="8155">MRVNIHITESLLIGLFVQKLHFLPISSCHNVDYIIGELIVMRIQLCFIIHRAEQEEGKTFMLDDEVWKE</sequence>
<name>A0ABD2AH95_VESMC</name>